<evidence type="ECO:0000256" key="1">
    <source>
        <dbReference type="ARBA" id="ARBA00022527"/>
    </source>
</evidence>
<evidence type="ECO:0000256" key="5">
    <source>
        <dbReference type="ARBA" id="ARBA00022840"/>
    </source>
</evidence>
<keyword evidence="4" id="KW-0418">Kinase</keyword>
<keyword evidence="3" id="KW-0547">Nucleotide-binding</keyword>
<dbReference type="Proteomes" id="UP000000763">
    <property type="component" value="Chromosome 11"/>
</dbReference>
<dbReference type="Gene3D" id="1.10.510.10">
    <property type="entry name" value="Transferase(Phosphotransferase) domain 1"/>
    <property type="match status" value="1"/>
</dbReference>
<evidence type="ECO:0000256" key="2">
    <source>
        <dbReference type="ARBA" id="ARBA00022679"/>
    </source>
</evidence>
<feature type="domain" description="Protein kinase" evidence="6">
    <location>
        <begin position="1"/>
        <end position="220"/>
    </location>
</feature>
<dbReference type="InterPro" id="IPR011009">
    <property type="entry name" value="Kinase-like_dom_sf"/>
</dbReference>
<reference evidence="8" key="1">
    <citation type="journal article" date="2005" name="Nature">
        <title>The map-based sequence of the rice genome.</title>
        <authorList>
            <consortium name="International rice genome sequencing project (IRGSP)"/>
            <person name="Matsumoto T."/>
            <person name="Wu J."/>
            <person name="Kanamori H."/>
            <person name="Katayose Y."/>
            <person name="Fujisawa M."/>
            <person name="Namiki N."/>
            <person name="Mizuno H."/>
            <person name="Yamamoto K."/>
            <person name="Antonio B.A."/>
            <person name="Baba T."/>
            <person name="Sakata K."/>
            <person name="Nagamura Y."/>
            <person name="Aoki H."/>
            <person name="Arikawa K."/>
            <person name="Arita K."/>
            <person name="Bito T."/>
            <person name="Chiden Y."/>
            <person name="Fujitsuka N."/>
            <person name="Fukunaka R."/>
            <person name="Hamada M."/>
            <person name="Harada C."/>
            <person name="Hayashi A."/>
            <person name="Hijishita S."/>
            <person name="Honda M."/>
            <person name="Hosokawa S."/>
            <person name="Ichikawa Y."/>
            <person name="Idonuma A."/>
            <person name="Iijima M."/>
            <person name="Ikeda M."/>
            <person name="Ikeno M."/>
            <person name="Ito K."/>
            <person name="Ito S."/>
            <person name="Ito T."/>
            <person name="Ito Y."/>
            <person name="Ito Y."/>
            <person name="Iwabuchi A."/>
            <person name="Kamiya K."/>
            <person name="Karasawa W."/>
            <person name="Kurita K."/>
            <person name="Katagiri S."/>
            <person name="Kikuta A."/>
            <person name="Kobayashi H."/>
            <person name="Kobayashi N."/>
            <person name="Machita K."/>
            <person name="Maehara T."/>
            <person name="Masukawa M."/>
            <person name="Mizubayashi T."/>
            <person name="Mukai Y."/>
            <person name="Nagasaki H."/>
            <person name="Nagata Y."/>
            <person name="Naito S."/>
            <person name="Nakashima M."/>
            <person name="Nakama Y."/>
            <person name="Nakamichi Y."/>
            <person name="Nakamura M."/>
            <person name="Meguro A."/>
            <person name="Negishi M."/>
            <person name="Ohta I."/>
            <person name="Ohta T."/>
            <person name="Okamoto M."/>
            <person name="Ono N."/>
            <person name="Saji S."/>
            <person name="Sakaguchi M."/>
            <person name="Sakai K."/>
            <person name="Shibata M."/>
            <person name="Shimokawa T."/>
            <person name="Song J."/>
            <person name="Takazaki Y."/>
            <person name="Terasawa K."/>
            <person name="Tsugane M."/>
            <person name="Tsuji K."/>
            <person name="Ueda S."/>
            <person name="Waki K."/>
            <person name="Yamagata H."/>
            <person name="Yamamoto M."/>
            <person name="Yamamoto S."/>
            <person name="Yamane H."/>
            <person name="Yoshiki S."/>
            <person name="Yoshihara R."/>
            <person name="Yukawa K."/>
            <person name="Zhong H."/>
            <person name="Yano M."/>
            <person name="Yuan Q."/>
            <person name="Ouyang S."/>
            <person name="Liu J."/>
            <person name="Jones K.M."/>
            <person name="Gansberger K."/>
            <person name="Moffat K."/>
            <person name="Hill J."/>
            <person name="Bera J."/>
            <person name="Fadrosh D."/>
            <person name="Jin S."/>
            <person name="Johri S."/>
            <person name="Kim M."/>
            <person name="Overton L."/>
            <person name="Reardon M."/>
            <person name="Tsitrin T."/>
            <person name="Vuong H."/>
            <person name="Weaver B."/>
            <person name="Ciecko A."/>
            <person name="Tallon L."/>
            <person name="Jackson J."/>
            <person name="Pai G."/>
            <person name="Aken S.V."/>
            <person name="Utterback T."/>
            <person name="Reidmuller S."/>
            <person name="Feldblyum T."/>
            <person name="Hsiao J."/>
            <person name="Zismann V."/>
            <person name="Iobst S."/>
            <person name="de Vazeille A.R."/>
            <person name="Buell C.R."/>
            <person name="Ying K."/>
            <person name="Li Y."/>
            <person name="Lu T."/>
            <person name="Huang Y."/>
            <person name="Zhao Q."/>
            <person name="Feng Q."/>
            <person name="Zhang L."/>
            <person name="Zhu J."/>
            <person name="Weng Q."/>
            <person name="Mu J."/>
            <person name="Lu Y."/>
            <person name="Fan D."/>
            <person name="Liu Y."/>
            <person name="Guan J."/>
            <person name="Zhang Y."/>
            <person name="Yu S."/>
            <person name="Liu X."/>
            <person name="Zhang Y."/>
            <person name="Hong G."/>
            <person name="Han B."/>
            <person name="Choisne N."/>
            <person name="Demange N."/>
            <person name="Orjeda G."/>
            <person name="Samain S."/>
            <person name="Cattolico L."/>
            <person name="Pelletier E."/>
            <person name="Couloux A."/>
            <person name="Segurens B."/>
            <person name="Wincker P."/>
            <person name="D'Hont A."/>
            <person name="Scarpelli C."/>
            <person name="Weissenbach J."/>
            <person name="Salanoubat M."/>
            <person name="Quetier F."/>
            <person name="Yu Y."/>
            <person name="Kim H.R."/>
            <person name="Rambo T."/>
            <person name="Currie J."/>
            <person name="Collura K."/>
            <person name="Luo M."/>
            <person name="Yang T."/>
            <person name="Ammiraju J.S.S."/>
            <person name="Engler F."/>
            <person name="Soderlund C."/>
            <person name="Wing R.A."/>
            <person name="Palmer L.E."/>
            <person name="de la Bastide M."/>
            <person name="Spiegel L."/>
            <person name="Nascimento L."/>
            <person name="Zutavern T."/>
            <person name="O'Shaughnessy A."/>
            <person name="Dike S."/>
            <person name="Dedhia N."/>
            <person name="Preston R."/>
            <person name="Balija V."/>
            <person name="McCombie W.R."/>
            <person name="Chow T."/>
            <person name="Chen H."/>
            <person name="Chung M."/>
            <person name="Chen C."/>
            <person name="Shaw J."/>
            <person name="Wu H."/>
            <person name="Hsiao K."/>
            <person name="Chao Y."/>
            <person name="Chu M."/>
            <person name="Cheng C."/>
            <person name="Hour A."/>
            <person name="Lee P."/>
            <person name="Lin S."/>
            <person name="Lin Y."/>
            <person name="Liou J."/>
            <person name="Liu S."/>
            <person name="Hsing Y."/>
            <person name="Raghuvanshi S."/>
            <person name="Mohanty A."/>
            <person name="Bharti A.K."/>
            <person name="Gaur A."/>
            <person name="Gupta V."/>
            <person name="Kumar D."/>
            <person name="Ravi V."/>
            <person name="Vij S."/>
            <person name="Kapur A."/>
            <person name="Khurana P."/>
            <person name="Khurana P."/>
            <person name="Khurana J.P."/>
            <person name="Tyagi A.K."/>
            <person name="Gaikwad K."/>
            <person name="Singh A."/>
            <person name="Dalal V."/>
            <person name="Srivastava S."/>
            <person name="Dixit A."/>
            <person name="Pal A.K."/>
            <person name="Ghazi I.A."/>
            <person name="Yadav M."/>
            <person name="Pandit A."/>
            <person name="Bhargava A."/>
            <person name="Sureshbabu K."/>
            <person name="Batra K."/>
            <person name="Sharma T.R."/>
            <person name="Mohapatra T."/>
            <person name="Singh N.K."/>
            <person name="Messing J."/>
            <person name="Nelson A.B."/>
            <person name="Fuks G."/>
            <person name="Kavchok S."/>
            <person name="Keizer G."/>
            <person name="Linton E."/>
            <person name="Llaca V."/>
            <person name="Song R."/>
            <person name="Tanyolac B."/>
            <person name="Young S."/>
            <person name="Ho-Il K."/>
            <person name="Hahn J.H."/>
            <person name="Sangsakoo G."/>
            <person name="Vanavichit A."/>
            <person name="de Mattos Luiz.A.T."/>
            <person name="Zimmer P.D."/>
            <person name="Malone G."/>
            <person name="Dellagostin O."/>
            <person name="de Oliveira A.C."/>
            <person name="Bevan M."/>
            <person name="Bancroft I."/>
            <person name="Minx P."/>
            <person name="Cordum H."/>
            <person name="Wilson R."/>
            <person name="Cheng Z."/>
            <person name="Jin W."/>
            <person name="Jiang J."/>
            <person name="Leong S.A."/>
            <person name="Iwama H."/>
            <person name="Gojobori T."/>
            <person name="Itoh T."/>
            <person name="Niimura Y."/>
            <person name="Fujii Y."/>
            <person name="Habara T."/>
            <person name="Sakai H."/>
            <person name="Sato Y."/>
            <person name="Wilson G."/>
            <person name="Kumar K."/>
            <person name="McCouch S."/>
            <person name="Juretic N."/>
            <person name="Hoen D."/>
            <person name="Wright S."/>
            <person name="Bruskiewich R."/>
            <person name="Bureau T."/>
            <person name="Miyao A."/>
            <person name="Hirochika H."/>
            <person name="Nishikawa T."/>
            <person name="Kadowaki K."/>
            <person name="Sugiura M."/>
            <person name="Burr B."/>
            <person name="Sasaki T."/>
        </authorList>
    </citation>
    <scope>NUCLEOTIDE SEQUENCE [LARGE SCALE GENOMIC DNA]</scope>
    <source>
        <strain evidence="8">cv. Nipponbare</strain>
    </source>
</reference>
<proteinExistence type="predicted"/>
<dbReference type="Pfam" id="PF00069">
    <property type="entry name" value="Pkinase"/>
    <property type="match status" value="1"/>
</dbReference>
<organism evidence="7 8">
    <name type="scientific">Oryza sativa subsp. japonica</name>
    <name type="common">Rice</name>
    <dbReference type="NCBI Taxonomy" id="39947"/>
    <lineage>
        <taxon>Eukaryota</taxon>
        <taxon>Viridiplantae</taxon>
        <taxon>Streptophyta</taxon>
        <taxon>Embryophyta</taxon>
        <taxon>Tracheophyta</taxon>
        <taxon>Spermatophyta</taxon>
        <taxon>Magnoliopsida</taxon>
        <taxon>Liliopsida</taxon>
        <taxon>Poales</taxon>
        <taxon>Poaceae</taxon>
        <taxon>BOP clade</taxon>
        <taxon>Oryzoideae</taxon>
        <taxon>Oryzeae</taxon>
        <taxon>Oryzinae</taxon>
        <taxon>Oryza</taxon>
        <taxon>Oryza sativa</taxon>
    </lineage>
</organism>
<dbReference type="InterPro" id="IPR000719">
    <property type="entry name" value="Prot_kinase_dom"/>
</dbReference>
<dbReference type="AlphaFoldDB" id="Q2R695"/>
<accession>Q2R695</accession>
<sequence>MVCYLQVVAHLHANGIMNWDLKPENILLDADGHAMLTDFGLAKKFNENTISNSMCGIVEYMAPENCSGSVKGVEIMDTPYLHGMDIRPGRGRVTPTSAMGFTSGINDFAFPPGQVYRFGNLDFITDNFGKIHLLDSDSNQSKGDAISAPFGLLDSAEIYSKTLSSELASNHLDEISSTSSQLDQDGAAYPSILMRLPDDLVVVFTTRASSPQTVSRQPTEIIDYDNFDYNYDFNNFDDFGDLDEDYKDNYTPLFFGVFMADNETEEHRLAGEADEQRS</sequence>
<dbReference type="PROSITE" id="PS50011">
    <property type="entry name" value="PROTEIN_KINASE_DOM"/>
    <property type="match status" value="1"/>
</dbReference>
<dbReference type="GO" id="GO:0005524">
    <property type="term" value="F:ATP binding"/>
    <property type="evidence" value="ECO:0007669"/>
    <property type="project" value="UniProtKB-KW"/>
</dbReference>
<evidence type="ECO:0000313" key="8">
    <source>
        <dbReference type="Proteomes" id="UP000000763"/>
    </source>
</evidence>
<keyword evidence="2" id="KW-0808">Transferase</keyword>
<evidence type="ECO:0000256" key="3">
    <source>
        <dbReference type="ARBA" id="ARBA00022741"/>
    </source>
</evidence>
<evidence type="ECO:0000259" key="6">
    <source>
        <dbReference type="PROSITE" id="PS50011"/>
    </source>
</evidence>
<keyword evidence="1" id="KW-0723">Serine/threonine-protein kinase</keyword>
<evidence type="ECO:0000313" key="7">
    <source>
        <dbReference type="EMBL" id="AAX96703.1"/>
    </source>
</evidence>
<protein>
    <submittedName>
        <fullName evidence="7">Retrotransposon protein, putative, Ty3-gypsy sub-class</fullName>
    </submittedName>
</protein>
<evidence type="ECO:0000256" key="4">
    <source>
        <dbReference type="ARBA" id="ARBA00022777"/>
    </source>
</evidence>
<gene>
    <name evidence="7" type="ordered locus">LOC_Os11g21820</name>
</gene>
<dbReference type="GO" id="GO:0004674">
    <property type="term" value="F:protein serine/threonine kinase activity"/>
    <property type="evidence" value="ECO:0007669"/>
    <property type="project" value="UniProtKB-KW"/>
</dbReference>
<dbReference type="SUPFAM" id="SSF56112">
    <property type="entry name" value="Protein kinase-like (PK-like)"/>
    <property type="match status" value="1"/>
</dbReference>
<keyword evidence="5" id="KW-0067">ATP-binding</keyword>
<name>Q2R695_ORYSJ</name>
<reference evidence="8" key="2">
    <citation type="journal article" date="2008" name="Nucleic Acids Res.">
        <title>The rice annotation project database (RAP-DB): 2008 update.</title>
        <authorList>
            <consortium name="The rice annotation project (RAP)"/>
        </authorList>
    </citation>
    <scope>GENOME REANNOTATION</scope>
    <source>
        <strain evidence="8">cv. Nipponbare</strain>
    </source>
</reference>
<dbReference type="EMBL" id="AC148658">
    <property type="protein sequence ID" value="AAX96703.1"/>
    <property type="molecule type" value="Genomic_DNA"/>
</dbReference>
<dbReference type="PANTHER" id="PTHR24351">
    <property type="entry name" value="RIBOSOMAL PROTEIN S6 KINASE"/>
    <property type="match status" value="1"/>
</dbReference>